<dbReference type="Gene3D" id="3.90.79.10">
    <property type="entry name" value="Nucleoside Triphosphate Pyrophosphohydrolase"/>
    <property type="match status" value="1"/>
</dbReference>
<comment type="cofactor">
    <cofactor evidence="1">
        <name>Mg(2+)</name>
        <dbReference type="ChEBI" id="CHEBI:18420"/>
    </cofactor>
</comment>
<dbReference type="PANTHER" id="PTHR43046">
    <property type="entry name" value="GDP-MANNOSE MANNOSYL HYDROLASE"/>
    <property type="match status" value="1"/>
</dbReference>
<accession>A0ABT3Q210</accession>
<name>A0ABT3Q210_9BACT</name>
<comment type="caution">
    <text evidence="4">The sequence shown here is derived from an EMBL/GenBank/DDBJ whole genome shotgun (WGS) entry which is preliminary data.</text>
</comment>
<dbReference type="PROSITE" id="PS51462">
    <property type="entry name" value="NUDIX"/>
    <property type="match status" value="1"/>
</dbReference>
<dbReference type="RefSeq" id="WP_265791167.1">
    <property type="nucleotide sequence ID" value="NZ_BAABRS010000004.1"/>
</dbReference>
<evidence type="ECO:0000256" key="1">
    <source>
        <dbReference type="ARBA" id="ARBA00001946"/>
    </source>
</evidence>
<dbReference type="Pfam" id="PF00293">
    <property type="entry name" value="NUDIX"/>
    <property type="match status" value="1"/>
</dbReference>
<evidence type="ECO:0000313" key="5">
    <source>
        <dbReference type="Proteomes" id="UP001207337"/>
    </source>
</evidence>
<dbReference type="InterPro" id="IPR000086">
    <property type="entry name" value="NUDIX_hydrolase_dom"/>
</dbReference>
<evidence type="ECO:0000256" key="2">
    <source>
        <dbReference type="ARBA" id="ARBA00022801"/>
    </source>
</evidence>
<dbReference type="EMBL" id="JAJNDC010000004">
    <property type="protein sequence ID" value="MCW9714091.1"/>
    <property type="molecule type" value="Genomic_DNA"/>
</dbReference>
<gene>
    <name evidence="4" type="ORF">LQ318_14355</name>
</gene>
<keyword evidence="5" id="KW-1185">Reference proteome</keyword>
<feature type="domain" description="Nudix hydrolase" evidence="3">
    <location>
        <begin position="11"/>
        <end position="146"/>
    </location>
</feature>
<protein>
    <submittedName>
        <fullName evidence="4">NUDIX domain-containing protein</fullName>
    </submittedName>
</protein>
<evidence type="ECO:0000313" key="4">
    <source>
        <dbReference type="EMBL" id="MCW9714091.1"/>
    </source>
</evidence>
<proteinExistence type="predicted"/>
<organism evidence="4 5">
    <name type="scientific">Fodinibius salicampi</name>
    <dbReference type="NCBI Taxonomy" id="1920655"/>
    <lineage>
        <taxon>Bacteria</taxon>
        <taxon>Pseudomonadati</taxon>
        <taxon>Balneolota</taxon>
        <taxon>Balneolia</taxon>
        <taxon>Balneolales</taxon>
        <taxon>Balneolaceae</taxon>
        <taxon>Fodinibius</taxon>
    </lineage>
</organism>
<dbReference type="InterPro" id="IPR015797">
    <property type="entry name" value="NUDIX_hydrolase-like_dom_sf"/>
</dbReference>
<reference evidence="4 5" key="1">
    <citation type="submission" date="2021-11" db="EMBL/GenBank/DDBJ databases">
        <title>Aliifidinibius sp. nov., a new bacterium isolated from saline soil.</title>
        <authorList>
            <person name="Galisteo C."/>
            <person name="De La Haba R."/>
            <person name="Sanchez-Porro C."/>
            <person name="Ventosa A."/>
        </authorList>
    </citation>
    <scope>NUCLEOTIDE SEQUENCE [LARGE SCALE GENOMIC DNA]</scope>
    <source>
        <strain evidence="4 5">KACC 190600</strain>
    </source>
</reference>
<dbReference type="SUPFAM" id="SSF55811">
    <property type="entry name" value="Nudix"/>
    <property type="match status" value="1"/>
</dbReference>
<dbReference type="PANTHER" id="PTHR43046:SF14">
    <property type="entry name" value="MUTT_NUDIX FAMILY PROTEIN"/>
    <property type="match status" value="1"/>
</dbReference>
<dbReference type="Proteomes" id="UP001207337">
    <property type="component" value="Unassembled WGS sequence"/>
</dbReference>
<keyword evidence="2" id="KW-0378">Hydrolase</keyword>
<evidence type="ECO:0000259" key="3">
    <source>
        <dbReference type="PROSITE" id="PS51462"/>
    </source>
</evidence>
<sequence>MDVSSSPFSERLRLRACGLLIRDSAILLIKIHSPVINQLVWMPPGGEIKFGESLKKGVKREFREEAKISVEVGDLLHVNELMENLFHAVECYFEVNHAEGKATLGSDPELETEEQLIEDLQWIPIKELRNIPFVPRDLIPILEQWENRVGLNIS</sequence>